<organism evidence="1 2">
    <name type="scientific">Methylobacterium brachythecii</name>
    <dbReference type="NCBI Taxonomy" id="1176177"/>
    <lineage>
        <taxon>Bacteria</taxon>
        <taxon>Pseudomonadati</taxon>
        <taxon>Pseudomonadota</taxon>
        <taxon>Alphaproteobacteria</taxon>
        <taxon>Hyphomicrobiales</taxon>
        <taxon>Methylobacteriaceae</taxon>
        <taxon>Methylobacterium</taxon>
    </lineage>
</organism>
<evidence type="ECO:0000313" key="1">
    <source>
        <dbReference type="EMBL" id="MBB3905109.1"/>
    </source>
</evidence>
<proteinExistence type="predicted"/>
<accession>A0A7W6ANL8</accession>
<dbReference type="AlphaFoldDB" id="A0A7W6ANL8"/>
<dbReference type="EMBL" id="JACIDN010000010">
    <property type="protein sequence ID" value="MBB3905109.1"/>
    <property type="molecule type" value="Genomic_DNA"/>
</dbReference>
<dbReference type="Proteomes" id="UP000517759">
    <property type="component" value="Unassembled WGS sequence"/>
</dbReference>
<comment type="caution">
    <text evidence="1">The sequence shown here is derived from an EMBL/GenBank/DDBJ whole genome shotgun (WGS) entry which is preliminary data.</text>
</comment>
<name>A0A7W6ANL8_9HYPH</name>
<sequence>MNSGSRRAAAALLARLKQGVEAGNDQFVIRLNELAEAYGTGAKKEILEDLGTGWEARTDEEGLIVSRNIPKEVAIEQLGQRLGDLVGSLG</sequence>
<evidence type="ECO:0000313" key="2">
    <source>
        <dbReference type="Proteomes" id="UP000517759"/>
    </source>
</evidence>
<gene>
    <name evidence="1" type="ORF">GGR33_004637</name>
</gene>
<protein>
    <submittedName>
        <fullName evidence="1">Uncharacterized protein</fullName>
    </submittedName>
</protein>
<reference evidence="1 2" key="1">
    <citation type="submission" date="2020-08" db="EMBL/GenBank/DDBJ databases">
        <title>Genomic Encyclopedia of Type Strains, Phase IV (KMG-IV): sequencing the most valuable type-strain genomes for metagenomic binning, comparative biology and taxonomic classification.</title>
        <authorList>
            <person name="Goeker M."/>
        </authorList>
    </citation>
    <scope>NUCLEOTIDE SEQUENCE [LARGE SCALE GENOMIC DNA]</scope>
    <source>
        <strain evidence="1 2">DSM 24105</strain>
    </source>
</reference>
<dbReference type="RefSeq" id="WP_183511176.1">
    <property type="nucleotide sequence ID" value="NZ_BSPG01000011.1"/>
</dbReference>